<protein>
    <submittedName>
        <fullName evidence="8">STAS domain-containing protein</fullName>
    </submittedName>
</protein>
<name>A0A0N4ZZ00_PARTI</name>
<feature type="transmembrane region" description="Helical" evidence="5">
    <location>
        <begin position="102"/>
        <end position="119"/>
    </location>
</feature>
<comment type="subcellular location">
    <subcellularLocation>
        <location evidence="1">Membrane</location>
        <topology evidence="1">Multi-pass membrane protein</topology>
    </subcellularLocation>
</comment>
<reference evidence="8" key="1">
    <citation type="submission" date="2017-02" db="UniProtKB">
        <authorList>
            <consortium name="WormBaseParasite"/>
        </authorList>
    </citation>
    <scope>IDENTIFICATION</scope>
</reference>
<dbReference type="Gene3D" id="3.30.750.24">
    <property type="entry name" value="STAS domain"/>
    <property type="match status" value="1"/>
</dbReference>
<evidence type="ECO:0000259" key="6">
    <source>
        <dbReference type="PROSITE" id="PS50801"/>
    </source>
</evidence>
<dbReference type="SUPFAM" id="SSF52091">
    <property type="entry name" value="SpoIIaa-like"/>
    <property type="match status" value="1"/>
</dbReference>
<dbReference type="Pfam" id="PF01740">
    <property type="entry name" value="STAS"/>
    <property type="match status" value="1"/>
</dbReference>
<feature type="transmembrane region" description="Helical" evidence="5">
    <location>
        <begin position="295"/>
        <end position="317"/>
    </location>
</feature>
<keyword evidence="7" id="KW-1185">Reference proteome</keyword>
<dbReference type="InterPro" id="IPR011547">
    <property type="entry name" value="SLC26A/SulP_dom"/>
</dbReference>
<evidence type="ECO:0000313" key="7">
    <source>
        <dbReference type="Proteomes" id="UP000038045"/>
    </source>
</evidence>
<dbReference type="InterPro" id="IPR001902">
    <property type="entry name" value="SLC26A/SulP_fam"/>
</dbReference>
<evidence type="ECO:0000313" key="8">
    <source>
        <dbReference type="WBParaSite" id="PTRK_0001401500.1"/>
    </source>
</evidence>
<feature type="transmembrane region" description="Helical" evidence="5">
    <location>
        <begin position="345"/>
        <end position="365"/>
    </location>
</feature>
<evidence type="ECO:0000256" key="3">
    <source>
        <dbReference type="ARBA" id="ARBA00022989"/>
    </source>
</evidence>
<feature type="transmembrane region" description="Helical" evidence="5">
    <location>
        <begin position="125"/>
        <end position="143"/>
    </location>
</feature>
<accession>A0A0N4ZZ00</accession>
<feature type="transmembrane region" description="Helical" evidence="5">
    <location>
        <begin position="185"/>
        <end position="205"/>
    </location>
</feature>
<feature type="transmembrane region" description="Helical" evidence="5">
    <location>
        <begin position="43"/>
        <end position="63"/>
    </location>
</feature>
<dbReference type="CDD" id="cd07042">
    <property type="entry name" value="STAS_SulP_like_sulfate_transporter"/>
    <property type="match status" value="1"/>
</dbReference>
<keyword evidence="2 5" id="KW-0812">Transmembrane</keyword>
<evidence type="ECO:0000256" key="5">
    <source>
        <dbReference type="SAM" id="Phobius"/>
    </source>
</evidence>
<dbReference type="Proteomes" id="UP000038045">
    <property type="component" value="Unplaced"/>
</dbReference>
<evidence type="ECO:0000256" key="4">
    <source>
        <dbReference type="ARBA" id="ARBA00023136"/>
    </source>
</evidence>
<dbReference type="PROSITE" id="PS50801">
    <property type="entry name" value="STAS"/>
    <property type="match status" value="1"/>
</dbReference>
<feature type="transmembrane region" description="Helical" evidence="5">
    <location>
        <begin position="424"/>
        <end position="456"/>
    </location>
</feature>
<dbReference type="GO" id="GO:0016020">
    <property type="term" value="C:membrane"/>
    <property type="evidence" value="ECO:0007669"/>
    <property type="project" value="UniProtKB-SubCell"/>
</dbReference>
<dbReference type="InterPro" id="IPR002645">
    <property type="entry name" value="STAS_dom"/>
</dbReference>
<dbReference type="NCBIfam" id="TIGR00815">
    <property type="entry name" value="sulP"/>
    <property type="match status" value="1"/>
</dbReference>
<keyword evidence="3 5" id="KW-1133">Transmembrane helix</keyword>
<dbReference type="GO" id="GO:0055085">
    <property type="term" value="P:transmembrane transport"/>
    <property type="evidence" value="ECO:0007669"/>
    <property type="project" value="InterPro"/>
</dbReference>
<proteinExistence type="predicted"/>
<feature type="transmembrane region" description="Helical" evidence="5">
    <location>
        <begin position="385"/>
        <end position="404"/>
    </location>
</feature>
<feature type="transmembrane region" description="Helical" evidence="5">
    <location>
        <begin position="266"/>
        <end position="283"/>
    </location>
</feature>
<dbReference type="PANTHER" id="PTHR11814">
    <property type="entry name" value="SULFATE TRANSPORTER"/>
    <property type="match status" value="1"/>
</dbReference>
<sequence>MTYPETRQRRDFRTQNDFDIYYKYKHDPTNITPWNSLFKNKKFSFKSLIYFGLKCLPILEWIPQYDYKQNLQGDFIAGLTVGIVVIPQALSYALLTNVDPIYGLYTSFFAAFFYMIFGTSKYISIGPFAIISLMTGVAVNNIFDRLREIEISEKMEYLELHKNEHIDLYNFTKMFHNEYDGTEKITIVTTMVFFVGIIQIIMGLLRVGFLASYLSDQIVSGFSVGAAFHVCTAQIEKVFQIKATNVNGFGSILKKLYHICLNINKMNLIAGGISLISFIILFIGKDIINPKVKKFFKFIIPFELIVVILFTLMSFLFSFNSKYDIDVVNYVPTGFSTASLPKLSLFPYMIGEILEISFVALTIHLSMCKIFNRKLGTKCDNNQELVAIGLTSTLSSFFSVYPVTSGLGRSILNVECGAHTQLSAFFTAGLILVVILFMAPLLASLPMCILAIIIIYSTKSVFMKVKDLKILWKISKIDFSIWIVSFLSTTLFNLMEGLLISIVYALLTTVFRIQWPRWYTLSQLSGTEEYRDTGRYNRVTELNNVVIFRFDAPLLFTNVEHFQNSINQVIWKEKNDITEEKQINEKSYSLKITPFNSIISGNKHNSTKEIINYLVIDCSGFTFIDFTSITSLMELFHRLGKIGVTVYFAGAKAPIRDILESANFFESIPKKFFFPTIHDAVLAAENHLADEYFIIFPPKSASKGNKKQNLFFQNELKNENIDGNEALPFDNITFNTFEKNNSHNI</sequence>
<feature type="transmembrane region" description="Helical" evidence="5">
    <location>
        <begin position="477"/>
        <end position="507"/>
    </location>
</feature>
<evidence type="ECO:0000256" key="2">
    <source>
        <dbReference type="ARBA" id="ARBA00022692"/>
    </source>
</evidence>
<dbReference type="Pfam" id="PF00916">
    <property type="entry name" value="Sulfate_transp"/>
    <property type="match status" value="1"/>
</dbReference>
<dbReference type="InterPro" id="IPR036513">
    <property type="entry name" value="STAS_dom_sf"/>
</dbReference>
<dbReference type="STRING" id="131310.A0A0N4ZZ00"/>
<feature type="domain" description="STAS" evidence="6">
    <location>
        <begin position="535"/>
        <end position="684"/>
    </location>
</feature>
<evidence type="ECO:0000256" key="1">
    <source>
        <dbReference type="ARBA" id="ARBA00004141"/>
    </source>
</evidence>
<organism evidence="7 8">
    <name type="scientific">Parastrongyloides trichosuri</name>
    <name type="common">Possum-specific nematode worm</name>
    <dbReference type="NCBI Taxonomy" id="131310"/>
    <lineage>
        <taxon>Eukaryota</taxon>
        <taxon>Metazoa</taxon>
        <taxon>Ecdysozoa</taxon>
        <taxon>Nematoda</taxon>
        <taxon>Chromadorea</taxon>
        <taxon>Rhabditida</taxon>
        <taxon>Tylenchina</taxon>
        <taxon>Panagrolaimomorpha</taxon>
        <taxon>Strongyloidoidea</taxon>
        <taxon>Strongyloididae</taxon>
        <taxon>Parastrongyloides</taxon>
    </lineage>
</organism>
<dbReference type="WBParaSite" id="PTRK_0001401500.1">
    <property type="protein sequence ID" value="PTRK_0001401500.1"/>
    <property type="gene ID" value="PTRK_0001401500"/>
</dbReference>
<keyword evidence="4 5" id="KW-0472">Membrane</keyword>
<dbReference type="AlphaFoldDB" id="A0A0N4ZZ00"/>
<feature type="transmembrane region" description="Helical" evidence="5">
    <location>
        <begin position="75"/>
        <end position="95"/>
    </location>
</feature>